<protein>
    <submittedName>
        <fullName evidence="2">Uncharacterized protein</fullName>
    </submittedName>
</protein>
<gene>
    <name evidence="2" type="ORF">B5807_00719</name>
</gene>
<dbReference type="Proteomes" id="UP000193240">
    <property type="component" value="Unassembled WGS sequence"/>
</dbReference>
<organism evidence="2 3">
    <name type="scientific">Epicoccum nigrum</name>
    <name type="common">Soil fungus</name>
    <name type="synonym">Epicoccum purpurascens</name>
    <dbReference type="NCBI Taxonomy" id="105696"/>
    <lineage>
        <taxon>Eukaryota</taxon>
        <taxon>Fungi</taxon>
        <taxon>Dikarya</taxon>
        <taxon>Ascomycota</taxon>
        <taxon>Pezizomycotina</taxon>
        <taxon>Dothideomycetes</taxon>
        <taxon>Pleosporomycetidae</taxon>
        <taxon>Pleosporales</taxon>
        <taxon>Pleosporineae</taxon>
        <taxon>Didymellaceae</taxon>
        <taxon>Epicoccum</taxon>
    </lineage>
</organism>
<accession>A0A1Y2MEX6</accession>
<reference evidence="2 3" key="1">
    <citation type="journal article" date="2017" name="Genome Announc.">
        <title>Genome sequence of the saprophytic ascomycete Epicoccum nigrum ICMP 19927 strain isolated from New Zealand.</title>
        <authorList>
            <person name="Fokin M."/>
            <person name="Fleetwood D."/>
            <person name="Weir B.S."/>
            <person name="Villas-Boas S.G."/>
        </authorList>
    </citation>
    <scope>NUCLEOTIDE SEQUENCE [LARGE SCALE GENOMIC DNA]</scope>
    <source>
        <strain evidence="2 3">ICMP 19927</strain>
    </source>
</reference>
<dbReference type="OMA" id="HIIMYQR"/>
<dbReference type="AlphaFoldDB" id="A0A1Y2MEX6"/>
<name>A0A1Y2MEX6_EPING</name>
<evidence type="ECO:0000256" key="1">
    <source>
        <dbReference type="SAM" id="MobiDB-lite"/>
    </source>
</evidence>
<evidence type="ECO:0000313" key="2">
    <source>
        <dbReference type="EMBL" id="OSS54630.1"/>
    </source>
</evidence>
<sequence>MAVKQASVAADVAEAVAKRTNAKCNAKELAIRDELQYIERRRIELATIFKLGRGQRNVWLEDLTETTIIPYTKAWNLKFAEDMQATLPPEIRAMVYDHLVDDEMWKKYLHHLMAVTSVLDPEIGHCCCMHQTHGLPRLPHFFYPQYMGYETARELIEKVYNSKWFENMTLYGISTELHSLLHTDPFGAGFDIGPFTRSVNIVCFVDQYRTPQFCSRQEISRDTCRGLHTPYARRYLDREEIKSDFSNLLGLEKNKGFHSLEISFVQRNIRIDVLEEALEAFSEVYQAFRASGCALRVEWKYFSPLCGDLLHMHKRSLSKFFTDPRYTWKQRMLQFLEKMKSCIEPRHIHFVNEPSLGLSDKDFVHHMWDDDEMNVLTDEEEDGDSEDEDGNTDSDDDRDSMSD</sequence>
<keyword evidence="3" id="KW-1185">Reference proteome</keyword>
<dbReference type="InParanoid" id="A0A1Y2MEX6"/>
<evidence type="ECO:0000313" key="3">
    <source>
        <dbReference type="Proteomes" id="UP000193240"/>
    </source>
</evidence>
<feature type="region of interest" description="Disordered" evidence="1">
    <location>
        <begin position="374"/>
        <end position="403"/>
    </location>
</feature>
<proteinExistence type="predicted"/>
<dbReference type="EMBL" id="KZ107838">
    <property type="protein sequence ID" value="OSS54630.1"/>
    <property type="molecule type" value="Genomic_DNA"/>
</dbReference>